<feature type="transmembrane region" description="Helical" evidence="11">
    <location>
        <begin position="223"/>
        <end position="248"/>
    </location>
</feature>
<dbReference type="GO" id="GO:0000329">
    <property type="term" value="C:fungal-type vacuole membrane"/>
    <property type="evidence" value="ECO:0007669"/>
    <property type="project" value="TreeGrafter"/>
</dbReference>
<feature type="region of interest" description="Disordered" evidence="10">
    <location>
        <begin position="655"/>
        <end position="691"/>
    </location>
</feature>
<dbReference type="GO" id="GO:0007035">
    <property type="term" value="P:vacuolar acidification"/>
    <property type="evidence" value="ECO:0007669"/>
    <property type="project" value="TreeGrafter"/>
</dbReference>
<evidence type="ECO:0000256" key="5">
    <source>
        <dbReference type="ARBA" id="ARBA00023053"/>
    </source>
</evidence>
<organism evidence="13">
    <name type="scientific">Microbotryum lychnidis-dioicae (strain p1A1 Lamole / MvSl-1064)</name>
    <name type="common">Anther smut fungus</name>
    <dbReference type="NCBI Taxonomy" id="683840"/>
    <lineage>
        <taxon>Eukaryota</taxon>
        <taxon>Fungi</taxon>
        <taxon>Dikarya</taxon>
        <taxon>Basidiomycota</taxon>
        <taxon>Pucciniomycotina</taxon>
        <taxon>Microbotryomycetes</taxon>
        <taxon>Microbotryales</taxon>
        <taxon>Microbotryaceae</taxon>
        <taxon>Microbotryum</taxon>
    </lineage>
</organism>
<evidence type="ECO:0000313" key="15">
    <source>
        <dbReference type="Proteomes" id="UP000017200"/>
    </source>
</evidence>
<sequence>MSSPNGGLAKVPTTPISTMPELDPETEELWSSRALLLVLLLLILSFWVSYYLKIRRIRSIHETIVAMFAGMCVGLLVRLAPGNVIQTMISFKSTILLNVLLPPIILNSGYQLKQENFFRNFGVIITFAFAGTFISAVVLGVIVYIYSLLGLEGLSLNIIECLQFGSTLSATDPVTILAIFNALHVDPKLYSVIFGESILNDAVAIVMFETLSQFHGEKIHVLSFFHGVGIFLLTFCVSMLLGVVFGLACSLMLKHSELGRYTEIESCLVFLIAYTSYFFSNAVTMSGIVSLLFCGITLKHYAYHNMSHRTQRTSRYMFGSLAQLSENFIFIYLGLSLFTQTQLVYKPMFILVTAFAVCIARYCAVFPISKGINVFFKARGNRADELPHSYQMMLFWAGLRGAVGVALAEGMKGPNAIALRTTVLVSVVLTVVVFGGTIGRMIEILGIRTGVEDDDPESSDDEGGAGYAITNNGEGDIEGTRSAAGWNKAAGLATHKARRSLPNSRKFGGNGHAGRNEEEEGVVSAMDSPYSDRMALKSVVSTTPPSSVPKMGGTLHPHGSFKGPSSPSHSSRDSGSDSEGDVLPSVSKAGTGAAATAGEGDNTRVWRDGQWFTVLDERYLLPVFSNATASRRQATKKAILREKRKSLVTLEGMDDYIEEGNGSPSQPGSPYLVSPSARSGGPLDKLRHQAPTDFTGSFSDILSSLVSPGSATFPVNQKRRASFSEAEGNEAEFYQGQSTYHSTITLGTTSSSRTSAPIRPRVTGSLSGASISEPSSMTATGRAPSPANGGGGTGACVPFFEGCEGYER</sequence>
<keyword evidence="9" id="KW-0050">Antiport</keyword>
<keyword evidence="5" id="KW-0915">Sodium</keyword>
<feature type="transmembrane region" description="Helical" evidence="11">
    <location>
        <begin position="189"/>
        <end position="211"/>
    </location>
</feature>
<evidence type="ECO:0000256" key="7">
    <source>
        <dbReference type="ARBA" id="ARBA00023136"/>
    </source>
</evidence>
<feature type="transmembrane region" description="Helical" evidence="11">
    <location>
        <begin position="347"/>
        <end position="369"/>
    </location>
</feature>
<dbReference type="STRING" id="683840.U5HI67"/>
<evidence type="ECO:0000256" key="1">
    <source>
        <dbReference type="ARBA" id="ARBA00004141"/>
    </source>
</evidence>
<feature type="compositionally biased region" description="Acidic residues" evidence="10">
    <location>
        <begin position="452"/>
        <end position="463"/>
    </location>
</feature>
<evidence type="ECO:0000256" key="10">
    <source>
        <dbReference type="SAM" id="MobiDB-lite"/>
    </source>
</evidence>
<dbReference type="GO" id="GO:0005770">
    <property type="term" value="C:late endosome"/>
    <property type="evidence" value="ECO:0007669"/>
    <property type="project" value="TreeGrafter"/>
</dbReference>
<feature type="compositionally biased region" description="Polar residues" evidence="10">
    <location>
        <begin position="745"/>
        <end position="755"/>
    </location>
</feature>
<evidence type="ECO:0000256" key="3">
    <source>
        <dbReference type="ARBA" id="ARBA00022692"/>
    </source>
</evidence>
<dbReference type="GO" id="GO:0015386">
    <property type="term" value="F:potassium:proton antiporter activity"/>
    <property type="evidence" value="ECO:0007669"/>
    <property type="project" value="TreeGrafter"/>
</dbReference>
<evidence type="ECO:0000256" key="2">
    <source>
        <dbReference type="ARBA" id="ARBA00022448"/>
    </source>
</evidence>
<dbReference type="PANTHER" id="PTHR10110:SF187">
    <property type="entry name" value="SODIUM_HYDROGEN EXCHANGER"/>
    <property type="match status" value="1"/>
</dbReference>
<feature type="transmembrane region" description="Helical" evidence="11">
    <location>
        <begin position="417"/>
        <end position="438"/>
    </location>
</feature>
<dbReference type="EMBL" id="AEIJ01000864">
    <property type="status" value="NOT_ANNOTATED_CDS"/>
    <property type="molecule type" value="Genomic_DNA"/>
</dbReference>
<name>U5HI67_USTV1</name>
<evidence type="ECO:0000313" key="13">
    <source>
        <dbReference type="EMBL" id="KDE02737.1"/>
    </source>
</evidence>
<dbReference type="GO" id="GO:0015385">
    <property type="term" value="F:sodium:proton antiporter activity"/>
    <property type="evidence" value="ECO:0007669"/>
    <property type="project" value="InterPro"/>
</dbReference>
<keyword evidence="8 9" id="KW-0739">Sodium transport</keyword>
<comment type="similarity">
    <text evidence="9">Belongs to the monovalent cation:proton antiporter 1 (CPA1) transporter (TC 2.A.36) family.</text>
</comment>
<dbReference type="PANTHER" id="PTHR10110">
    <property type="entry name" value="SODIUM/HYDROGEN EXCHANGER"/>
    <property type="match status" value="1"/>
</dbReference>
<proteinExistence type="inferred from homology"/>
<reference evidence="13 15" key="3">
    <citation type="journal article" date="2015" name="BMC Genomics">
        <title>Sex and parasites: genomic and transcriptomic analysis of Microbotryum lychnidis-dioicae, the biotrophic and plant-castrating anther smut fungus.</title>
        <authorList>
            <person name="Perlin M.H."/>
            <person name="Amselem J."/>
            <person name="Fontanillas E."/>
            <person name="Toh S.S."/>
            <person name="Chen Z."/>
            <person name="Goldberg J."/>
            <person name="Duplessis S."/>
            <person name="Henrissat B."/>
            <person name="Young S."/>
            <person name="Zeng Q."/>
            <person name="Aguileta G."/>
            <person name="Petit E."/>
            <person name="Badouin H."/>
            <person name="Andrews J."/>
            <person name="Razeeq D."/>
            <person name="Gabaldon T."/>
            <person name="Quesneville H."/>
            <person name="Giraud T."/>
            <person name="Hood M.E."/>
            <person name="Schultz D.J."/>
            <person name="Cuomo C.A."/>
        </authorList>
    </citation>
    <scope>NUCLEOTIDE SEQUENCE [LARGE SCALE GENOMIC DNA]</scope>
    <source>
        <strain evidence="15">p1A1 Lamole</strain>
        <strain evidence="13">P1A1 Lamole</strain>
    </source>
</reference>
<evidence type="ECO:0000256" key="9">
    <source>
        <dbReference type="RuleBase" id="RU003722"/>
    </source>
</evidence>
<evidence type="ECO:0000313" key="14">
    <source>
        <dbReference type="EnsemblFungi" id="MVLG_06734T0"/>
    </source>
</evidence>
<reference evidence="15" key="1">
    <citation type="submission" date="2010-11" db="EMBL/GenBank/DDBJ databases">
        <title>The genome sequence of Microbotryum violaceum strain p1A1 Lamole.</title>
        <authorList>
            <person name="Cuomo C."/>
            <person name="Perlin M."/>
            <person name="Young S.K."/>
            <person name="Zeng Q."/>
            <person name="Gargeya S."/>
            <person name="Alvarado L."/>
            <person name="Berlin A."/>
            <person name="Chapman S.B."/>
            <person name="Chen Z."/>
            <person name="Freedman E."/>
            <person name="Gellesch M."/>
            <person name="Goldberg J."/>
            <person name="Griggs A."/>
            <person name="Gujja S."/>
            <person name="Heilman E."/>
            <person name="Heiman D."/>
            <person name="Howarth C."/>
            <person name="Mehta T."/>
            <person name="Neiman D."/>
            <person name="Pearson M."/>
            <person name="Roberts A."/>
            <person name="Saif S."/>
            <person name="Shea T."/>
            <person name="Shenoy N."/>
            <person name="Sisk P."/>
            <person name="Stolte C."/>
            <person name="Sykes S."/>
            <person name="White J."/>
            <person name="Yandava C."/>
            <person name="Haas B."/>
            <person name="Nusbaum C."/>
            <person name="Birren B."/>
        </authorList>
    </citation>
    <scope>NUCLEOTIDE SEQUENCE [LARGE SCALE GENOMIC DNA]</scope>
    <source>
        <strain evidence="15">p1A1 Lamole</strain>
    </source>
</reference>
<dbReference type="Proteomes" id="UP000017200">
    <property type="component" value="Unassembled WGS sequence"/>
</dbReference>
<feature type="transmembrane region" description="Helical" evidence="11">
    <location>
        <begin position="87"/>
        <end position="109"/>
    </location>
</feature>
<evidence type="ECO:0000256" key="11">
    <source>
        <dbReference type="SAM" id="Phobius"/>
    </source>
</evidence>
<feature type="transmembrane region" description="Helical" evidence="11">
    <location>
        <begin position="121"/>
        <end position="146"/>
    </location>
</feature>
<gene>
    <name evidence="13" type="ORF">MVLG_06734</name>
</gene>
<feature type="compositionally biased region" description="Low complexity" evidence="10">
    <location>
        <begin position="540"/>
        <end position="549"/>
    </location>
</feature>
<dbReference type="InParanoid" id="U5HI67"/>
<dbReference type="FunCoup" id="U5HI67">
    <property type="interactions" value="227"/>
</dbReference>
<dbReference type="Gene3D" id="6.10.140.1330">
    <property type="match status" value="1"/>
</dbReference>
<feature type="region of interest" description="Disordered" evidence="10">
    <location>
        <begin position="451"/>
        <end position="481"/>
    </location>
</feature>
<keyword evidence="7 11" id="KW-0472">Membrane</keyword>
<dbReference type="InterPro" id="IPR018422">
    <property type="entry name" value="Cation/H_exchanger_CPA1"/>
</dbReference>
<feature type="compositionally biased region" description="Low complexity" evidence="10">
    <location>
        <begin position="589"/>
        <end position="598"/>
    </location>
</feature>
<dbReference type="PRINTS" id="PR01084">
    <property type="entry name" value="NAHEXCHNGR"/>
</dbReference>
<evidence type="ECO:0000256" key="6">
    <source>
        <dbReference type="ARBA" id="ARBA00023065"/>
    </source>
</evidence>
<feature type="region of interest" description="Disordered" evidence="10">
    <location>
        <begin position="745"/>
        <end position="794"/>
    </location>
</feature>
<feature type="transmembrane region" description="Helical" evidence="11">
    <location>
        <begin position="316"/>
        <end position="335"/>
    </location>
</feature>
<keyword evidence="15" id="KW-1185">Reference proteome</keyword>
<dbReference type="InterPro" id="IPR004709">
    <property type="entry name" value="NaH_exchanger"/>
</dbReference>
<dbReference type="GO" id="GO:0005769">
    <property type="term" value="C:early endosome"/>
    <property type="evidence" value="ECO:0007669"/>
    <property type="project" value="TreeGrafter"/>
</dbReference>
<protein>
    <recommendedName>
        <fullName evidence="9">Sodium/hydrogen exchanger</fullName>
    </recommendedName>
</protein>
<feature type="region of interest" description="Disordered" evidence="10">
    <location>
        <begin position="495"/>
        <end position="527"/>
    </location>
</feature>
<dbReference type="InterPro" id="IPR006153">
    <property type="entry name" value="Cation/H_exchanger_TM"/>
</dbReference>
<feature type="transmembrane region" description="Helical" evidence="11">
    <location>
        <begin position="34"/>
        <end position="52"/>
    </location>
</feature>
<feature type="compositionally biased region" description="Polar residues" evidence="10">
    <location>
        <begin position="764"/>
        <end position="779"/>
    </location>
</feature>
<feature type="transmembrane region" description="Helical" evidence="11">
    <location>
        <begin position="268"/>
        <end position="295"/>
    </location>
</feature>
<reference evidence="13" key="2">
    <citation type="submission" date="2010-11" db="EMBL/GenBank/DDBJ databases">
        <authorList>
            <consortium name="The Broad Institute Genome Sequencing Platform"/>
            <person name="Earl A."/>
            <person name="Ward D."/>
            <person name="Feldgarden M."/>
            <person name="Gevers D."/>
            <person name="Butler R."/>
            <person name="Young S.K."/>
            <person name="Zeng Q."/>
            <person name="Gargeya S."/>
            <person name="Fitzgerald M."/>
            <person name="Haas B."/>
            <person name="Abouelleil A."/>
            <person name="Alvarado L."/>
            <person name="Arachchi H.M."/>
            <person name="Berlin A."/>
            <person name="Brown A."/>
            <person name="Chapman S.B."/>
            <person name="Chen Z."/>
            <person name="Dunbar C."/>
            <person name="Freedman E."/>
            <person name="Gearin G."/>
            <person name="Gellesch M."/>
            <person name="Goldberg J."/>
            <person name="Griggs A."/>
            <person name="Gujja S."/>
            <person name="Heilman E."/>
            <person name="Heiman D."/>
            <person name="Howarth C."/>
            <person name="Larson L."/>
            <person name="Lui A."/>
            <person name="MacDonald P.J.P."/>
            <person name="Mehta T."/>
            <person name="Montmayeur A."/>
            <person name="Murphy C."/>
            <person name="Neiman D."/>
            <person name="Pearson M."/>
            <person name="Priest M."/>
            <person name="Roberts A."/>
            <person name="Saif S."/>
            <person name="Shea T."/>
            <person name="Shenoy N."/>
            <person name="Sisk P."/>
            <person name="Stolte C."/>
            <person name="Sykes S."/>
            <person name="White J."/>
            <person name="Yandava C."/>
            <person name="Wortman J."/>
            <person name="Nusbaum C."/>
            <person name="Birren B."/>
        </authorList>
    </citation>
    <scope>NUCLEOTIDE SEQUENCE</scope>
    <source>
        <strain evidence="13">P1A1 Lamole</strain>
    </source>
</reference>
<dbReference type="EMBL" id="GL541787">
    <property type="protein sequence ID" value="KDE02737.1"/>
    <property type="molecule type" value="Genomic_DNA"/>
</dbReference>
<feature type="domain" description="Cation/H+ exchanger transmembrane" evidence="12">
    <location>
        <begin position="45"/>
        <end position="442"/>
    </location>
</feature>
<reference evidence="14" key="4">
    <citation type="submission" date="2015-06" db="UniProtKB">
        <authorList>
            <consortium name="EnsemblFungi"/>
        </authorList>
    </citation>
    <scope>IDENTIFICATION</scope>
</reference>
<dbReference type="NCBIfam" id="TIGR00840">
    <property type="entry name" value="b_cpa1"/>
    <property type="match status" value="1"/>
</dbReference>
<dbReference type="AlphaFoldDB" id="U5HI67"/>
<dbReference type="OrthoDB" id="196264at2759"/>
<accession>U5HI67</accession>
<keyword evidence="3 9" id="KW-0812">Transmembrane</keyword>
<feature type="compositionally biased region" description="Low complexity" evidence="10">
    <location>
        <begin position="556"/>
        <end position="569"/>
    </location>
</feature>
<comment type="subcellular location">
    <subcellularLocation>
        <location evidence="1">Membrane</location>
        <topology evidence="1">Multi-pass membrane protein</topology>
    </subcellularLocation>
</comment>
<feature type="transmembrane region" description="Helical" evidence="11">
    <location>
        <begin position="64"/>
        <end position="81"/>
    </location>
</feature>
<evidence type="ECO:0000256" key="4">
    <source>
        <dbReference type="ARBA" id="ARBA00022989"/>
    </source>
</evidence>
<keyword evidence="6 9" id="KW-0406">Ion transport</keyword>
<dbReference type="Pfam" id="PF00999">
    <property type="entry name" value="Na_H_Exchanger"/>
    <property type="match status" value="1"/>
</dbReference>
<feature type="region of interest" description="Disordered" evidence="10">
    <location>
        <begin position="540"/>
        <end position="601"/>
    </location>
</feature>
<evidence type="ECO:0000259" key="12">
    <source>
        <dbReference type="Pfam" id="PF00999"/>
    </source>
</evidence>
<dbReference type="EnsemblFungi" id="MVLG_06734T0">
    <property type="protein sequence ID" value="MVLG_06734T0"/>
    <property type="gene ID" value="MVLG_06734"/>
</dbReference>
<keyword evidence="2 9" id="KW-0813">Transport</keyword>
<evidence type="ECO:0000256" key="8">
    <source>
        <dbReference type="ARBA" id="ARBA00023201"/>
    </source>
</evidence>
<keyword evidence="4 11" id="KW-1133">Transmembrane helix</keyword>